<dbReference type="SUPFAM" id="SSF53720">
    <property type="entry name" value="ALDH-like"/>
    <property type="match status" value="1"/>
</dbReference>
<dbReference type="STRING" id="267212.GCA_001063965_01815"/>
<dbReference type="OrthoDB" id="6187633at2"/>
<gene>
    <name evidence="3" type="primary">yneI</name>
    <name evidence="3" type="ORF">HMPREF9123_2465</name>
</gene>
<dbReference type="InterPro" id="IPR015590">
    <property type="entry name" value="Aldehyde_DH_dom"/>
</dbReference>
<dbReference type="EC" id="1.2.1.-" evidence="3"/>
<dbReference type="EMBL" id="AFAY01000049">
    <property type="protein sequence ID" value="EGF08648.1"/>
    <property type="molecule type" value="Genomic_DNA"/>
</dbReference>
<name>F2BFF8_9NEIS</name>
<dbReference type="Proteomes" id="UP000004105">
    <property type="component" value="Unassembled WGS sequence"/>
</dbReference>
<dbReference type="PANTHER" id="PTHR43217:SF1">
    <property type="entry name" value="SUCCINATE SEMIALDEHYDE DEHYDROGENASE [NAD(P)+] SAD"/>
    <property type="match status" value="1"/>
</dbReference>
<evidence type="ECO:0000313" key="4">
    <source>
        <dbReference type="Proteomes" id="UP000004105"/>
    </source>
</evidence>
<dbReference type="Gene3D" id="3.40.309.10">
    <property type="entry name" value="Aldehyde Dehydrogenase, Chain A, domain 2"/>
    <property type="match status" value="1"/>
</dbReference>
<dbReference type="InterPro" id="IPR047110">
    <property type="entry name" value="GABD/Sad-like"/>
</dbReference>
<dbReference type="InterPro" id="IPR016163">
    <property type="entry name" value="Ald_DH_C"/>
</dbReference>
<dbReference type="InterPro" id="IPR016160">
    <property type="entry name" value="Ald_DH_CS_CYS"/>
</dbReference>
<keyword evidence="1 3" id="KW-0560">Oxidoreductase</keyword>
<evidence type="ECO:0000256" key="1">
    <source>
        <dbReference type="ARBA" id="ARBA00023002"/>
    </source>
</evidence>
<protein>
    <submittedName>
        <fullName evidence="3">Aldehyde dehydrogenase family protein</fullName>
        <ecNumber evidence="3">1.2.1.-</ecNumber>
    </submittedName>
</protein>
<dbReference type="GO" id="GO:0004777">
    <property type="term" value="F:succinate-semialdehyde dehydrogenase (NAD+) activity"/>
    <property type="evidence" value="ECO:0007669"/>
    <property type="project" value="TreeGrafter"/>
</dbReference>
<comment type="caution">
    <text evidence="3">The sequence shown here is derived from an EMBL/GenBank/DDBJ whole genome shotgun (WGS) entry which is preliminary data.</text>
</comment>
<dbReference type="AlphaFoldDB" id="F2BFF8"/>
<sequence length="449" mass="48219">MFRSTHILSGATLYERPPQTPADFQTALAALREKQAAFAALEAAERARMLATFADRLEAAAPRLAHMICEEVGRCLRECQAELAKSVELVRHCAQTAPALLAPRRVSTPAARSEIRFEPLGVVFAVMPWNYPVWQILRFAVPALALGNACAVKPAPSVPRITAALFDTIGDALPLIPAWLAHQHVEHAIAEADAFAFTGSAATGRLLAAAAAGRLKKSVLELGGSNPFIVLPDADLEQAARDACHSRFRDAGQSCNAAKRIILTDPIAEPFIRLFLAECAKLRYGDPLDPATTLAPMHRADLRQKLHTQVQNTLACGATLLCGGQIPPGPGTFYPATVLDHVPPESPAAQEELFGPAAAILRARDAEHALALANGNPYGLGASIYTADETAALRLAEKLHTGAVCINRHTSSDLRLPFGGVKHSGYGRELSEFGLYEFANIKTYRQNQI</sequence>
<dbReference type="InterPro" id="IPR016162">
    <property type="entry name" value="Ald_DH_N"/>
</dbReference>
<reference evidence="3 4" key="1">
    <citation type="submission" date="2011-02" db="EMBL/GenBank/DDBJ databases">
        <authorList>
            <person name="Muzny D."/>
            <person name="Qin X."/>
            <person name="Deng J."/>
            <person name="Jiang H."/>
            <person name="Liu Y."/>
            <person name="Qu J."/>
            <person name="Song X.-Z."/>
            <person name="Zhang L."/>
            <person name="Thornton R."/>
            <person name="Coyle M."/>
            <person name="Francisco L."/>
            <person name="Jackson L."/>
            <person name="Javaid M."/>
            <person name="Korchina V."/>
            <person name="Kovar C."/>
            <person name="Mata R."/>
            <person name="Mathew T."/>
            <person name="Ngo R."/>
            <person name="Nguyen L."/>
            <person name="Nguyen N."/>
            <person name="Okwuonu G."/>
            <person name="Ongeri F."/>
            <person name="Pham C."/>
            <person name="Simmons D."/>
            <person name="Wilczek-Boney K."/>
            <person name="Hale W."/>
            <person name="Jakkamsetti A."/>
            <person name="Pham P."/>
            <person name="Ruth R."/>
            <person name="San Lucas F."/>
            <person name="Warren J."/>
            <person name="Zhang J."/>
            <person name="Zhao Z."/>
            <person name="Zhou C."/>
            <person name="Zhu D."/>
            <person name="Lee S."/>
            <person name="Bess C."/>
            <person name="Blankenburg K."/>
            <person name="Forbes L."/>
            <person name="Fu Q."/>
            <person name="Gubbala S."/>
            <person name="Hirani K."/>
            <person name="Jayaseelan J.C."/>
            <person name="Lara F."/>
            <person name="Munidasa M."/>
            <person name="Palculict T."/>
            <person name="Patil S."/>
            <person name="Pu L.-L."/>
            <person name="Saada N."/>
            <person name="Tang L."/>
            <person name="Weissenberger G."/>
            <person name="Zhu Y."/>
            <person name="Hemphill L."/>
            <person name="Shang Y."/>
            <person name="Youmans B."/>
            <person name="Ayvaz T."/>
            <person name="Ross M."/>
            <person name="Santibanez J."/>
            <person name="Aqrawi P."/>
            <person name="Gross S."/>
            <person name="Joshi V."/>
            <person name="Fowler G."/>
            <person name="Nazareth L."/>
            <person name="Reid J."/>
            <person name="Worley K."/>
            <person name="Petrosino J."/>
            <person name="Highlander S."/>
            <person name="Gibbs R."/>
        </authorList>
    </citation>
    <scope>NUCLEOTIDE SEQUENCE [LARGE SCALE GENOMIC DNA]</scope>
    <source>
        <strain evidence="3 4">ATCC BAA-1200</strain>
    </source>
</reference>
<evidence type="ECO:0000313" key="3">
    <source>
        <dbReference type="EMBL" id="EGF08648.1"/>
    </source>
</evidence>
<feature type="domain" description="Aldehyde dehydrogenase" evidence="2">
    <location>
        <begin position="10"/>
        <end position="443"/>
    </location>
</feature>
<dbReference type="Pfam" id="PF00171">
    <property type="entry name" value="Aldedh"/>
    <property type="match status" value="1"/>
</dbReference>
<keyword evidence="4" id="KW-1185">Reference proteome</keyword>
<proteinExistence type="predicted"/>
<dbReference type="PROSITE" id="PS00070">
    <property type="entry name" value="ALDEHYDE_DEHYDR_CYS"/>
    <property type="match status" value="1"/>
</dbReference>
<dbReference type="InterPro" id="IPR016161">
    <property type="entry name" value="Ald_DH/histidinol_DH"/>
</dbReference>
<dbReference type="HOGENOM" id="CLU_005391_1_0_4"/>
<dbReference type="RefSeq" id="WP_007343470.1">
    <property type="nucleotide sequence ID" value="NZ_GL878494.1"/>
</dbReference>
<organism evidence="3 4">
    <name type="scientific">Neisseria bacilliformis ATCC BAA-1200</name>
    <dbReference type="NCBI Taxonomy" id="888742"/>
    <lineage>
        <taxon>Bacteria</taxon>
        <taxon>Pseudomonadati</taxon>
        <taxon>Pseudomonadota</taxon>
        <taxon>Betaproteobacteria</taxon>
        <taxon>Neisseriales</taxon>
        <taxon>Neisseriaceae</taxon>
        <taxon>Neisseria</taxon>
    </lineage>
</organism>
<dbReference type="Gene3D" id="3.40.605.10">
    <property type="entry name" value="Aldehyde Dehydrogenase, Chain A, domain 1"/>
    <property type="match status" value="1"/>
</dbReference>
<evidence type="ECO:0000259" key="2">
    <source>
        <dbReference type="Pfam" id="PF00171"/>
    </source>
</evidence>
<dbReference type="PANTHER" id="PTHR43217">
    <property type="entry name" value="SUCCINATE SEMIALDEHYDE DEHYDROGENASE [NAD(P)+] SAD"/>
    <property type="match status" value="1"/>
</dbReference>
<accession>F2BFF8</accession>